<feature type="compositionally biased region" description="Polar residues" evidence="1">
    <location>
        <begin position="897"/>
        <end position="923"/>
    </location>
</feature>
<reference evidence="2" key="1">
    <citation type="submission" date="2020-04" db="EMBL/GenBank/DDBJ databases">
        <authorList>
            <person name="Alioto T."/>
            <person name="Alioto T."/>
            <person name="Gomez Garrido J."/>
        </authorList>
    </citation>
    <scope>NUCLEOTIDE SEQUENCE</scope>
    <source>
        <strain evidence="2">A484AB</strain>
    </source>
</reference>
<dbReference type="OrthoDB" id="5981753at2759"/>
<evidence type="ECO:0000313" key="3">
    <source>
        <dbReference type="Proteomes" id="UP001152795"/>
    </source>
</evidence>
<dbReference type="EMBL" id="CACRXK020007340">
    <property type="protein sequence ID" value="CAB4011995.1"/>
    <property type="molecule type" value="Genomic_DNA"/>
</dbReference>
<dbReference type="SUPFAM" id="SSF51126">
    <property type="entry name" value="Pectin lyase-like"/>
    <property type="match status" value="1"/>
</dbReference>
<feature type="region of interest" description="Disordered" evidence="1">
    <location>
        <begin position="884"/>
        <end position="923"/>
    </location>
</feature>
<evidence type="ECO:0000256" key="1">
    <source>
        <dbReference type="SAM" id="MobiDB-lite"/>
    </source>
</evidence>
<dbReference type="InterPro" id="IPR011050">
    <property type="entry name" value="Pectin_lyase_fold/virulence"/>
</dbReference>
<proteinExistence type="predicted"/>
<gene>
    <name evidence="2" type="ORF">PACLA_8A036103</name>
</gene>
<evidence type="ECO:0000313" key="2">
    <source>
        <dbReference type="EMBL" id="CAB4011995.1"/>
    </source>
</evidence>
<organism evidence="2 3">
    <name type="scientific">Paramuricea clavata</name>
    <name type="common">Red gorgonian</name>
    <name type="synonym">Violescent sea-whip</name>
    <dbReference type="NCBI Taxonomy" id="317549"/>
    <lineage>
        <taxon>Eukaryota</taxon>
        <taxon>Metazoa</taxon>
        <taxon>Cnidaria</taxon>
        <taxon>Anthozoa</taxon>
        <taxon>Octocorallia</taxon>
        <taxon>Malacalcyonacea</taxon>
        <taxon>Plexauridae</taxon>
        <taxon>Paramuricea</taxon>
    </lineage>
</organism>
<comment type="caution">
    <text evidence="2">The sequence shown here is derived from an EMBL/GenBank/DDBJ whole genome shotgun (WGS) entry which is preliminary data.</text>
</comment>
<keyword evidence="3" id="KW-1185">Reference proteome</keyword>
<name>A0A6S7I000_PARCT</name>
<accession>A0A6S7I000</accession>
<sequence length="961" mass="108928">MRIFGILERAVDDLLTTSDPLVGKLKALRTETEFVTDDLGKYKKLLQEDNNSLFLLDKHLARLECKMNISIPKSEARNKHARSSIATSKNSEIISKFCRRVHTLERELPSCVDSVPEPFKPTIFHSARYILLINKSSVMAGNFRWEEVNNFLQEFNDSVDMEIYAGIQLTVALSHQSRKDECFEALNRLIPKALLSNQYGVVLHARIKIKKAYNFHDRGNDDEAMKEVDEAEMMLNLGECYEDLAEINSAKANIILSSGKNSADDRHRILFHLDKCLQLCEKATVDKSVTVTQTKLRKALFHLGYYQHGILEEAPKSSDVNIAETILSRVAKQSDLTERHKVYLMYGQSLLAYRKGETNMATKLENKLRRKCEHHKIRYEIELLDMLRTLVRGIQDVKTNSLFVSHRGDDLNNCGNWTMPCRTVRHAVKMSNDGDQIYIDYAQGRPYMECENVTQSTCSIELTKSVSFYGINGRAELQCNKGCKFFIIMSPRFNITRIKFFNLVISSSSIVTEIDKGAMTELVYQNIFVRDNNYAIYSKHSTDCSILITNSSFENNFNLGIYLRCSNLTAHITSSTFELTPVSLTNIANTPTRWQKTEILIRDTIFNGFLDYTEVNVMIRDSIFRNNSLALWVYTNYFGGRHAHSKHPTIHHENNTFVNNIYDLLKPDVAAAIHFGYGKSFVSSCRFLDNGASKNPYTSVGHKLINFAGENTFNLVALKEKQAVFVGISTSRHLTNSGVIMKNNFKILCPQGYKLNAQRLCTVRKEGIVKCVYINVQCEQCPTKTYTLERGKFVFNKSNDIQCQQCPRGGDCDSGLVTAKSNFWGYKTKMKVNFVQCPPGYTAATPMIASPIMVAMELDLDCRCGNQGSYNTIEQNDDAIRSEQGNDETQRLDSEEITFSSSTDGNETTSTRSESPVCTDSNVATSARSESAVLSVLLGPFRPHQAFMCFPSSHIPWEEKK</sequence>
<protein>
    <submittedName>
        <fullName evidence="2">Uncharacterized protein</fullName>
    </submittedName>
</protein>
<dbReference type="Proteomes" id="UP001152795">
    <property type="component" value="Unassembled WGS sequence"/>
</dbReference>
<dbReference type="AlphaFoldDB" id="A0A6S7I000"/>